<evidence type="ECO:0000313" key="2">
    <source>
        <dbReference type="WBParaSite" id="JU765_v2.g728.t1"/>
    </source>
</evidence>
<organism evidence="1 2">
    <name type="scientific">Panagrolaimus sp. JU765</name>
    <dbReference type="NCBI Taxonomy" id="591449"/>
    <lineage>
        <taxon>Eukaryota</taxon>
        <taxon>Metazoa</taxon>
        <taxon>Ecdysozoa</taxon>
        <taxon>Nematoda</taxon>
        <taxon>Chromadorea</taxon>
        <taxon>Rhabditida</taxon>
        <taxon>Tylenchina</taxon>
        <taxon>Panagrolaimomorpha</taxon>
        <taxon>Panagrolaimoidea</taxon>
        <taxon>Panagrolaimidae</taxon>
        <taxon>Panagrolaimus</taxon>
    </lineage>
</organism>
<evidence type="ECO:0000313" key="1">
    <source>
        <dbReference type="Proteomes" id="UP000887576"/>
    </source>
</evidence>
<dbReference type="Proteomes" id="UP000887576">
    <property type="component" value="Unplaced"/>
</dbReference>
<reference evidence="2" key="1">
    <citation type="submission" date="2022-11" db="UniProtKB">
        <authorList>
            <consortium name="WormBaseParasite"/>
        </authorList>
    </citation>
    <scope>IDENTIFICATION</scope>
</reference>
<dbReference type="WBParaSite" id="JU765_v2.g728.t1">
    <property type="protein sequence ID" value="JU765_v2.g728.t1"/>
    <property type="gene ID" value="JU765_v2.g728"/>
</dbReference>
<proteinExistence type="predicted"/>
<sequence>MATDGSSRLANSGADPTGRVFNGQLFGFTLGNCYAAPADIQAQYRGGKQAFFDASRGVLYDGQTAYFYDPTGAAIPSGNVTSNVYPTINSANPVVSPPVHREMLGNNTAGDYMAAIPSAVVSTYAYEGTGSGALLAIPNIIGNNTSCGDTGAPPAKRGRPSLESHVICNLCKESVARKNRSEHVYSELTKIGQRQFNCPFRDCPQGFQRRPRVVDHCRRDHGMEIKEAAVIEMPAEVFNAWSDKCFG</sequence>
<accession>A0AC34RIZ4</accession>
<name>A0AC34RIZ4_9BILA</name>
<protein>
    <submittedName>
        <fullName evidence="2">C2H2-type domain-containing protein</fullName>
    </submittedName>
</protein>